<dbReference type="PANTHER" id="PTHR43364:SF4">
    <property type="entry name" value="NAD(P)-LINKED OXIDOREDUCTASE SUPERFAMILY PROTEIN"/>
    <property type="match status" value="1"/>
</dbReference>
<dbReference type="Proteomes" id="UP000320623">
    <property type="component" value="Unassembled WGS sequence"/>
</dbReference>
<reference evidence="4" key="1">
    <citation type="submission" date="2015-11" db="EMBL/GenBank/DDBJ databases">
        <authorList>
            <person name="Varghese N."/>
        </authorList>
    </citation>
    <scope>NUCLEOTIDE SEQUENCE [LARGE SCALE GENOMIC DNA]</scope>
</reference>
<keyword evidence="4" id="KW-1185">Reference proteome</keyword>
<dbReference type="GO" id="GO:0005829">
    <property type="term" value="C:cytosol"/>
    <property type="evidence" value="ECO:0007669"/>
    <property type="project" value="TreeGrafter"/>
</dbReference>
<keyword evidence="1" id="KW-0560">Oxidoreductase</keyword>
<dbReference type="InterPro" id="IPR023210">
    <property type="entry name" value="NADP_OxRdtase_dom"/>
</dbReference>
<name>A0A0S4MXV0_9BACT</name>
<dbReference type="STRING" id="1643428.GCA_001442855_00779"/>
<sequence length="326" mass="37523">MEYRQFGQTDIKIPVVTFGGWAIGGWFWGGTDEELAIKAIHRAIELGMNCIDTAPVYGFGLGEEIVGKAIKGKRNEVIIATKCGLRWDKEEGEFFFDTYFNGRRYYVYKNLRKDSIIEECERSLKRLGVDYIDIYQIHWPDRTTPVDESLEALVKLQEQGKIRFFGVSNFDVNLMKEVVKYARVESDQVKYNLLERSIENDLTSFCIENKISILAYSPLEQGLLTGKITMETEFKSGDLRKRQFWFQPENRRKVLEALEKIKPIAKEKGVTLAQLVINWTFSQPGITTAIVGARNPQQVEENAGAVEFKLTEEEIKKIKEAFTWEG</sequence>
<dbReference type="GO" id="GO:0016491">
    <property type="term" value="F:oxidoreductase activity"/>
    <property type="evidence" value="ECO:0007669"/>
    <property type="project" value="UniProtKB-KW"/>
</dbReference>
<dbReference type="Gene3D" id="3.20.20.100">
    <property type="entry name" value="NADP-dependent oxidoreductase domain"/>
    <property type="match status" value="1"/>
</dbReference>
<proteinExistence type="predicted"/>
<dbReference type="InterPro" id="IPR050523">
    <property type="entry name" value="AKR_Detox_Biosynth"/>
</dbReference>
<dbReference type="AlphaFoldDB" id="A0A0S4MXV0"/>
<evidence type="ECO:0000313" key="3">
    <source>
        <dbReference type="EMBL" id="CUU03621.1"/>
    </source>
</evidence>
<gene>
    <name evidence="3" type="ORF">JGI1_00800</name>
</gene>
<dbReference type="EMBL" id="FAOO01000004">
    <property type="protein sequence ID" value="CUU03621.1"/>
    <property type="molecule type" value="Genomic_DNA"/>
</dbReference>
<dbReference type="SUPFAM" id="SSF51430">
    <property type="entry name" value="NAD(P)-linked oxidoreductase"/>
    <property type="match status" value="1"/>
</dbReference>
<dbReference type="RefSeq" id="WP_140944578.1">
    <property type="nucleotide sequence ID" value="NZ_FAOO01000004.1"/>
</dbReference>
<dbReference type="Pfam" id="PF00248">
    <property type="entry name" value="Aldo_ket_red"/>
    <property type="match status" value="1"/>
</dbReference>
<evidence type="ECO:0000259" key="2">
    <source>
        <dbReference type="Pfam" id="PF00248"/>
    </source>
</evidence>
<dbReference type="CDD" id="cd19149">
    <property type="entry name" value="AKR_AKR11B2"/>
    <property type="match status" value="1"/>
</dbReference>
<dbReference type="InterPro" id="IPR036812">
    <property type="entry name" value="NAD(P)_OxRdtase_dom_sf"/>
</dbReference>
<protein>
    <submittedName>
        <fullName evidence="3">Predicted oxidoreductase</fullName>
    </submittedName>
</protein>
<dbReference type="OrthoDB" id="9772407at2"/>
<feature type="domain" description="NADP-dependent oxidoreductase" evidence="2">
    <location>
        <begin position="17"/>
        <end position="321"/>
    </location>
</feature>
<evidence type="ECO:0000313" key="4">
    <source>
        <dbReference type="Proteomes" id="UP000320623"/>
    </source>
</evidence>
<organism evidence="3 4">
    <name type="scientific">Candidatus Thermokryptus mobilis</name>
    <dbReference type="NCBI Taxonomy" id="1643428"/>
    <lineage>
        <taxon>Bacteria</taxon>
        <taxon>Pseudomonadati</taxon>
        <taxon>Candidatus Kryptoniota</taxon>
        <taxon>Candidatus Thermokryptus</taxon>
    </lineage>
</organism>
<accession>A0A0S4MXV0</accession>
<dbReference type="PANTHER" id="PTHR43364">
    <property type="entry name" value="NADH-SPECIFIC METHYLGLYOXAL REDUCTASE-RELATED"/>
    <property type="match status" value="1"/>
</dbReference>
<evidence type="ECO:0000256" key="1">
    <source>
        <dbReference type="ARBA" id="ARBA00023002"/>
    </source>
</evidence>
<dbReference type="FunFam" id="3.20.20.100:FF:000004">
    <property type="entry name" value="Oxidoreductase, aldo/keto reductase"/>
    <property type="match status" value="1"/>
</dbReference>